<reference evidence="2 3" key="1">
    <citation type="submission" date="2009-01" db="EMBL/GenBank/DDBJ databases">
        <title>Complete sequence of chromosome of Methylobacterium nodulans ORS 2060.</title>
        <authorList>
            <consortium name="US DOE Joint Genome Institute"/>
            <person name="Lucas S."/>
            <person name="Copeland A."/>
            <person name="Lapidus A."/>
            <person name="Glavina del Rio T."/>
            <person name="Dalin E."/>
            <person name="Tice H."/>
            <person name="Bruce D."/>
            <person name="Goodwin L."/>
            <person name="Pitluck S."/>
            <person name="Sims D."/>
            <person name="Brettin T."/>
            <person name="Detter J.C."/>
            <person name="Han C."/>
            <person name="Larimer F."/>
            <person name="Land M."/>
            <person name="Hauser L."/>
            <person name="Kyrpides N."/>
            <person name="Ivanova N."/>
            <person name="Marx C.J."/>
            <person name="Richardson P."/>
        </authorList>
    </citation>
    <scope>NUCLEOTIDE SEQUENCE [LARGE SCALE GENOMIC DNA]</scope>
    <source>
        <strain evidence="3">LMG 21967 / CNCM I-2342 / ORS 2060</strain>
    </source>
</reference>
<dbReference type="STRING" id="460265.Mnod_3586"/>
<evidence type="ECO:0008006" key="4">
    <source>
        <dbReference type="Google" id="ProtNLM"/>
    </source>
</evidence>
<proteinExistence type="predicted"/>
<dbReference type="InterPro" id="IPR018330">
    <property type="entry name" value="RecT_fam"/>
</dbReference>
<evidence type="ECO:0000256" key="1">
    <source>
        <dbReference type="SAM" id="MobiDB-lite"/>
    </source>
</evidence>
<dbReference type="Pfam" id="PF03837">
    <property type="entry name" value="RecT"/>
    <property type="match status" value="1"/>
</dbReference>
<dbReference type="KEGG" id="mno:Mnod_3586"/>
<dbReference type="GO" id="GO:0003677">
    <property type="term" value="F:DNA binding"/>
    <property type="evidence" value="ECO:0007669"/>
    <property type="project" value="InterPro"/>
</dbReference>
<organism evidence="2 3">
    <name type="scientific">Methylobacterium nodulans (strain LMG 21967 / CNCM I-2342 / ORS 2060)</name>
    <dbReference type="NCBI Taxonomy" id="460265"/>
    <lineage>
        <taxon>Bacteria</taxon>
        <taxon>Pseudomonadati</taxon>
        <taxon>Pseudomonadota</taxon>
        <taxon>Alphaproteobacteria</taxon>
        <taxon>Hyphomicrobiales</taxon>
        <taxon>Methylobacteriaceae</taxon>
        <taxon>Methylobacterium</taxon>
    </lineage>
</organism>
<accession>B8INX9</accession>
<sequence length="303" mass="32092">MTAGALTLSDAERRVAERVDPAATAALSVSAESGGVAFANAGQLMEFAKLMAVSSAGVRKHLRGNPGACLAICTQAVEWGMSPYAVANNSYFVNDQIAFESKLVQAVILKRAPIKGRIRFEYTGDGDERRCRAWARLADEPDEVVDYLSPPLGKITPKNSPLWKQDPDQQLAYFSGRALCRRHFPDVLLGVYADDEIEVAPRGPDQARDVTPRGLAGRLDALAAAPPPTASAAVDAFTDTEAPGNGPATAPAEDEPETGAQGADVGESGDWHDPALGGAADDFPGNDALSDMRTGRRSSRWEA</sequence>
<dbReference type="Proteomes" id="UP000008207">
    <property type="component" value="Chromosome"/>
</dbReference>
<dbReference type="RefSeq" id="WP_015930152.1">
    <property type="nucleotide sequence ID" value="NC_011894.1"/>
</dbReference>
<dbReference type="AlphaFoldDB" id="B8INX9"/>
<name>B8INX9_METNO</name>
<feature type="region of interest" description="Disordered" evidence="1">
    <location>
        <begin position="238"/>
        <end position="303"/>
    </location>
</feature>
<dbReference type="GO" id="GO:0006259">
    <property type="term" value="P:DNA metabolic process"/>
    <property type="evidence" value="ECO:0007669"/>
    <property type="project" value="InterPro"/>
</dbReference>
<dbReference type="EMBL" id="CP001349">
    <property type="protein sequence ID" value="ACL58495.1"/>
    <property type="molecule type" value="Genomic_DNA"/>
</dbReference>
<dbReference type="HOGENOM" id="CLU_061346_0_0_5"/>
<evidence type="ECO:0000313" key="3">
    <source>
        <dbReference type="Proteomes" id="UP000008207"/>
    </source>
</evidence>
<dbReference type="eggNOG" id="COG3723">
    <property type="taxonomic scope" value="Bacteria"/>
</dbReference>
<protein>
    <recommendedName>
        <fullName evidence="4">RecT protein</fullName>
    </recommendedName>
</protein>
<keyword evidence="3" id="KW-1185">Reference proteome</keyword>
<evidence type="ECO:0000313" key="2">
    <source>
        <dbReference type="EMBL" id="ACL58495.1"/>
    </source>
</evidence>
<gene>
    <name evidence="2" type="ordered locus">Mnod_3586</name>
</gene>